<feature type="region of interest" description="Disordered" evidence="2">
    <location>
        <begin position="94"/>
        <end position="157"/>
    </location>
</feature>
<organism evidence="3 4">
    <name type="scientific">Plasmodium falciparum (isolate 7G8)</name>
    <dbReference type="NCBI Taxonomy" id="57266"/>
    <lineage>
        <taxon>Eukaryota</taxon>
        <taxon>Sar</taxon>
        <taxon>Alveolata</taxon>
        <taxon>Apicomplexa</taxon>
        <taxon>Aconoidasida</taxon>
        <taxon>Haemosporida</taxon>
        <taxon>Plasmodiidae</taxon>
        <taxon>Plasmodium</taxon>
        <taxon>Plasmodium (Laverania)</taxon>
    </lineage>
</organism>
<dbReference type="Proteomes" id="UP000030688">
    <property type="component" value="Unassembled WGS sequence"/>
</dbReference>
<gene>
    <name evidence="3" type="ORF">PFBG_06227</name>
</gene>
<reference evidence="3 4" key="2">
    <citation type="submission" date="2013-02" db="EMBL/GenBank/DDBJ databases">
        <title>The Genome Sequence of Plasmodium falciparum 7G8.</title>
        <authorList>
            <consortium name="The Broad Institute Genome Sequencing Platform"/>
            <consortium name="The Broad Institute Genome Sequencing Center for Infectious Disease"/>
            <person name="Neafsey D."/>
            <person name="Cheeseman I."/>
            <person name="Volkman S."/>
            <person name="Adams J."/>
            <person name="Walker B."/>
            <person name="Young S.K."/>
            <person name="Zeng Q."/>
            <person name="Gargeya S."/>
            <person name="Fitzgerald M."/>
            <person name="Haas B."/>
            <person name="Abouelleil A."/>
            <person name="Alvarado L."/>
            <person name="Arachchi H.M."/>
            <person name="Berlin A.M."/>
            <person name="Chapman S.B."/>
            <person name="Dewar J."/>
            <person name="Goldberg J."/>
            <person name="Griggs A."/>
            <person name="Gujja S."/>
            <person name="Hansen M."/>
            <person name="Howarth C."/>
            <person name="Imamovic A."/>
            <person name="Larimer J."/>
            <person name="McCowan C."/>
            <person name="Murphy C."/>
            <person name="Neiman D."/>
            <person name="Pearson M."/>
            <person name="Priest M."/>
            <person name="Roberts A."/>
            <person name="Saif S."/>
            <person name="Shea T."/>
            <person name="Sisk P."/>
            <person name="Sykes S."/>
            <person name="Wortman J."/>
            <person name="Nusbaum C."/>
            <person name="Birren B."/>
        </authorList>
    </citation>
    <scope>NUCLEOTIDE SEQUENCE [LARGE SCALE GENOMIC DNA]</scope>
    <source>
        <strain evidence="3 4">7G8</strain>
    </source>
</reference>
<name>W7ES89_PLAF8</name>
<protein>
    <submittedName>
        <fullName evidence="3">Uncharacterized protein</fullName>
    </submittedName>
</protein>
<dbReference type="OrthoDB" id="378690at2759"/>
<accession>W7ES89</accession>
<dbReference type="PANTHER" id="PTHR38709:SF1">
    <property type="entry name" value="DREBRIN"/>
    <property type="match status" value="1"/>
</dbReference>
<dbReference type="PANTHER" id="PTHR38709">
    <property type="entry name" value="SI:CH73-193C12.2-RELATED"/>
    <property type="match status" value="1"/>
</dbReference>
<proteinExistence type="predicted"/>
<dbReference type="GO" id="GO:0005856">
    <property type="term" value="C:cytoskeleton"/>
    <property type="evidence" value="ECO:0007669"/>
    <property type="project" value="TreeGrafter"/>
</dbReference>
<feature type="compositionally biased region" description="Basic and acidic residues" evidence="2">
    <location>
        <begin position="114"/>
        <end position="141"/>
    </location>
</feature>
<feature type="coiled-coil region" evidence="1">
    <location>
        <begin position="1070"/>
        <end position="1132"/>
    </location>
</feature>
<feature type="compositionally biased region" description="Basic residues" evidence="2">
    <location>
        <begin position="581"/>
        <end position="595"/>
    </location>
</feature>
<feature type="coiled-coil region" evidence="1">
    <location>
        <begin position="1365"/>
        <end position="1402"/>
    </location>
</feature>
<evidence type="ECO:0000256" key="1">
    <source>
        <dbReference type="SAM" id="Coils"/>
    </source>
</evidence>
<evidence type="ECO:0000313" key="3">
    <source>
        <dbReference type="EMBL" id="EUR46749.1"/>
    </source>
</evidence>
<evidence type="ECO:0000313" key="4">
    <source>
        <dbReference type="Proteomes" id="UP000030688"/>
    </source>
</evidence>
<keyword evidence="1" id="KW-0175">Coiled coil</keyword>
<sequence>MDQHKNILEICGKNDISKEETKEHANVLLGCAKTEKEEKNLVDDKIYNEKSNLINIINNKNDIMKTTDVKNDKTLKDDTIERINQKVVKTKKNHLINEEEKNIHEDINQNGNKSKPDDNKSKPDDNKSKPDDNKSKPDDNKSNPNDNKCIMNDNKTNGDIKKNKIDNVFINRCSNNSYVRVINRTNRIYNYVENMIRQKKHFMVKYKNYYIHYAEKVMNIKEIKRKYEENYHFAKSYLCHDDLLNIKKDTIMFVKKHRELNYRNTNLCEHKNKNDNKIFNEINGLRSILSEDKTNMEIKDDEYYKIIEQTNHQCFKDKENVNPVDIMNIHKDTYNDNATNINKEDDNNYLDMDHIHMKEMNSNVGLSYIYYYMNNNDMFSKNVYKIYIMKSEGNYTRHMNKDIDEQRCIYNTCSKNNIYSINHYSGDINICLGNNVKGEDHTFVNMPYDKKKWNEIRKSTNNNYNNINRDKRNTHRSLKNVRIINIKHKNISYVICKNYLKKGKNYYERRMLKNMNLKYNILKINKYILSCNNIYKYAKMKYILQSVFNKILTNKNIMDYNKINTIIGKEKEKEKDNNIKHNTKHNTKHNSKHKNNNNNNNNNKEKPNDDINIVKMKKKRTYIFFINKTYKLFIHNYKNISFKFENLMRKHFVAKYDYIFKKLSYYITLKKEIDLCKLYMYDMNALEILDKNLDIHIKENKLIQNLHCTINLREIENIKRQLFHLEYSKIHSRLFKSLHEWETNKYIFLNQKKKENTQNDHISRLEVLINQSIKIEEQMDIHKYINEKITIEKEIQNISNDKMTLEKEIQNISNDKIVFEEEKKKFLDNKETITYEIKKSILIDNLCVKEKQKFLNIKNEEIKLDLDKLNIKDEREKLDKDKIEMENEKESFCKEKKAYELKKEDLELDVIIVDIQKKMIKENFEKIEDEKRDFRIEILKPIERLNRVTNYLYYKKALKKYNKHGKEQNLKYNKYTNKNKDTEEENSNSDIYGDMFLKYSSNVNKSNKDTSKDVINKTIERDYMEKQRKQMELLSQKINKDIIKLISDKANVKLNEEENEKDKNMIKKFKEDLTKDRTKLESDILELKKEKEKHDIEKNIIYMDKQKIITDKENINIQNKNMEAERNNLMVEKKNIAIYKQSLESNTYKLRRYETYIGYLRIRTHNDRNELDLRIKALEKKMEQFEFEKKLLCISKKNLDNVKSTFSDNNKKFYEQKCLFELEQKKVENEKNNLINEKKQICMDQAKLEIQKKELSLEKSNFQKMKNKIINEKLTLKNEKIKLSLEIGKLENRINKIAHDKFQSASFNYYEKSDDMKREKIKRDKIKMEKIKRDKIKMEKIKRDKIKDGKVKKNGNIKNGNVDNDKLKNENLKNENLKNENLKNENLKYENLKNENIKYDEVKNENIKYDEVKNKNINNKNIKYENINNKNINNKNINDENINDENIKI</sequence>
<dbReference type="EMBL" id="KE123714">
    <property type="protein sequence ID" value="EUR46749.1"/>
    <property type="molecule type" value="Genomic_DNA"/>
</dbReference>
<feature type="compositionally biased region" description="Basic and acidic residues" evidence="2">
    <location>
        <begin position="95"/>
        <end position="107"/>
    </location>
</feature>
<feature type="coiled-coil region" evidence="1">
    <location>
        <begin position="868"/>
        <end position="937"/>
    </location>
</feature>
<evidence type="ECO:0000256" key="2">
    <source>
        <dbReference type="SAM" id="MobiDB-lite"/>
    </source>
</evidence>
<reference evidence="4" key="1">
    <citation type="submission" date="2007-11" db="EMBL/GenBank/DDBJ databases">
        <authorList>
            <consortium name="The Broad Institute Genome Sequencing Platform"/>
            <person name="Volkman S.K."/>
            <person name="Daily J.P."/>
            <person name="Sarr O."/>
            <person name="Ndiaye D."/>
            <person name="Ndir O."/>
            <person name="Mboup S."/>
            <person name="Lukens A."/>
            <person name="Stange-Thomann N."/>
            <person name="Mauceli E."/>
            <person name="Gnerre S."/>
            <person name="Jaffe D."/>
            <person name="Zainoun J."/>
            <person name="Wiegand R.C."/>
            <person name="Birren B."/>
            <person name="Galagan J."/>
            <person name="Lander E."/>
            <person name="Wirth D.F."/>
        </authorList>
    </citation>
    <scope>NUCLEOTIDE SEQUENCE [LARGE SCALE GENOMIC DNA]</scope>
    <source>
        <strain evidence="4">7G8</strain>
    </source>
</reference>
<feature type="region of interest" description="Disordered" evidence="2">
    <location>
        <begin position="572"/>
        <end position="611"/>
    </location>
</feature>
<feature type="coiled-coil region" evidence="1">
    <location>
        <begin position="788"/>
        <end position="822"/>
    </location>
</feature>